<keyword evidence="1 2" id="KW-0802">TPR repeat</keyword>
<dbReference type="PROSITE" id="PS50005">
    <property type="entry name" value="TPR"/>
    <property type="match status" value="1"/>
</dbReference>
<feature type="domain" description="C3H1-type" evidence="5">
    <location>
        <begin position="184"/>
        <end position="210"/>
    </location>
</feature>
<dbReference type="Gene3D" id="1.25.40.10">
    <property type="entry name" value="Tetratricopeptide repeat domain"/>
    <property type="match status" value="1"/>
</dbReference>
<dbReference type="PANTHER" id="PTHR46423">
    <property type="entry name" value="RNA POLYMERASE II-ASSOCIATED PROTEIN 3"/>
    <property type="match status" value="1"/>
</dbReference>
<feature type="zinc finger region" description="C3H1-type" evidence="3">
    <location>
        <begin position="184"/>
        <end position="210"/>
    </location>
</feature>
<evidence type="ECO:0000256" key="4">
    <source>
        <dbReference type="SAM" id="MobiDB-lite"/>
    </source>
</evidence>
<evidence type="ECO:0000256" key="1">
    <source>
        <dbReference type="ARBA" id="ARBA00022803"/>
    </source>
</evidence>
<feature type="repeat" description="TPR" evidence="2">
    <location>
        <begin position="58"/>
        <end position="91"/>
    </location>
</feature>
<protein>
    <recommendedName>
        <fullName evidence="5">C3H1-type domain-containing protein</fullName>
    </recommendedName>
</protein>
<dbReference type="InterPro" id="IPR019734">
    <property type="entry name" value="TPR_rpt"/>
</dbReference>
<gene>
    <name evidence="6" type="ORF">VKT23_018045</name>
</gene>
<dbReference type="SMART" id="SM00028">
    <property type="entry name" value="TPR"/>
    <property type="match status" value="3"/>
</dbReference>
<dbReference type="PANTHER" id="PTHR46423:SF1">
    <property type="entry name" value="RNA POLYMERASE II-ASSOCIATED PROTEIN 3"/>
    <property type="match status" value="1"/>
</dbReference>
<feature type="compositionally biased region" description="Basic residues" evidence="4">
    <location>
        <begin position="772"/>
        <end position="783"/>
    </location>
</feature>
<dbReference type="PROSITE" id="PS50103">
    <property type="entry name" value="ZF_C3H1"/>
    <property type="match status" value="2"/>
</dbReference>
<evidence type="ECO:0000313" key="6">
    <source>
        <dbReference type="EMBL" id="KAK7438432.1"/>
    </source>
</evidence>
<keyword evidence="3" id="KW-0863">Zinc-finger</keyword>
<reference evidence="6 7" key="1">
    <citation type="submission" date="2024-01" db="EMBL/GenBank/DDBJ databases">
        <title>A draft genome for the cacao thread blight pathogen Marasmiellus scandens.</title>
        <authorList>
            <person name="Baruah I.K."/>
            <person name="Leung J."/>
            <person name="Bukari Y."/>
            <person name="Amoako-Attah I."/>
            <person name="Meinhardt L.W."/>
            <person name="Bailey B.A."/>
            <person name="Cohen S.P."/>
        </authorList>
    </citation>
    <scope>NUCLEOTIDE SEQUENCE [LARGE SCALE GENOMIC DNA]</scope>
    <source>
        <strain evidence="6 7">GH-19</strain>
    </source>
</reference>
<dbReference type="InterPro" id="IPR051966">
    <property type="entry name" value="RPAP3"/>
</dbReference>
<keyword evidence="3" id="KW-0862">Zinc</keyword>
<dbReference type="Pfam" id="PF14559">
    <property type="entry name" value="TPR_19"/>
    <property type="match status" value="1"/>
</dbReference>
<feature type="compositionally biased region" description="Polar residues" evidence="4">
    <location>
        <begin position="760"/>
        <end position="769"/>
    </location>
</feature>
<organism evidence="6 7">
    <name type="scientific">Marasmiellus scandens</name>
    <dbReference type="NCBI Taxonomy" id="2682957"/>
    <lineage>
        <taxon>Eukaryota</taxon>
        <taxon>Fungi</taxon>
        <taxon>Dikarya</taxon>
        <taxon>Basidiomycota</taxon>
        <taxon>Agaricomycotina</taxon>
        <taxon>Agaricomycetes</taxon>
        <taxon>Agaricomycetidae</taxon>
        <taxon>Agaricales</taxon>
        <taxon>Marasmiineae</taxon>
        <taxon>Omphalotaceae</taxon>
        <taxon>Marasmiellus</taxon>
    </lineage>
</organism>
<evidence type="ECO:0000313" key="7">
    <source>
        <dbReference type="Proteomes" id="UP001498398"/>
    </source>
</evidence>
<evidence type="ECO:0000256" key="2">
    <source>
        <dbReference type="PROSITE-ProRule" id="PRU00339"/>
    </source>
</evidence>
<feature type="region of interest" description="Disordered" evidence="4">
    <location>
        <begin position="757"/>
        <end position="784"/>
    </location>
</feature>
<sequence>MSNPAVTQRLRKRKVLAQKRHEAREKLKNQGNDFFAKKQYSQAEKCYQEAIRLYGQNSVILSNLAQTYLKLDQFEKAEDAATSALFYDPSSVKSRYRRGLARKGRNRFVGAAIDFESAQTQDPNLSDIQRQLKEVRDSLSKNLGSASDGEFDDEVYGYPPSWIPVYHQSDWESDSDTSDCEHVGNAEPCADYNHLECGKGKSCSFSHAPDDWSVRDRIGRNVCILFLVNSCVDGSKCAYSHNGGYLPAEGWWRDGDVVDSLEGEVQSCFRIKYPREEILFVIHEILYENGYQPPRDLGLLLQKTPKGYKLPPKEIKPVSDRTVPRERFVLAISLDSGGAFDYVCGRLVQTLKNKMPLFFAKSSAEAIDLLSSPHIIGVLAIDPAIAQRKHGVLARKLVDYSNAGGVVVFGGVFPNIAPSELNAFWTHVWEKTWRMGDYSRCIFTKVAQNDIVKLNPSLPSQCSVKAVMLKNCDPADVVYRDLASSSNMAPVLHAKVGQGSVGFIGDVNDEAPSAELVLAMFGLLDHPYPQSAVGPLHKSIDLVPSQPIAETVRPFVLVLSLEHESFFDELSKSLYDAIREKASLVQVKSLQEGLDHLDKEGLLAVYIDTSGIARVQHTDLLFKVIDYTRAAGVTVIGGSFSSFISKPDMDRFWQKWNLPWKMGSYHRDTFYAIETHELVGANPSLEASYSMKAVHLAGPATKDVVYHDNVSVSSECPVVHTKLGNGYLGYVGDVNHEEGSTKVVLALLGLLDHRYERSSGDQQTAPSNSGGKGKKNKKKKKAKANGAVTLTIPTLPGVRRKTKSSLTIASSVILFYLEHHPEFDALLSSLLSAFGPEILLHRISNLSEAQSELSSHLGYPGLKAILVTEPSVTTPRNSAILNQLVDWTKSGGRLIFCQRFASLANVLTLDRLWNKMFGLSWKMGSFERSDYVLKDEGNLAVKALKANELLDVKSTVCMEAVSLKNVRPEEMVYSPVGKSTEAPVLFAQVEQGYVGYVGNVDDGESLGDVILAMMEVS</sequence>
<dbReference type="EMBL" id="JBANRG010000079">
    <property type="protein sequence ID" value="KAK7438432.1"/>
    <property type="molecule type" value="Genomic_DNA"/>
</dbReference>
<feature type="domain" description="C3H1-type" evidence="5">
    <location>
        <begin position="217"/>
        <end position="244"/>
    </location>
</feature>
<keyword evidence="7" id="KW-1185">Reference proteome</keyword>
<proteinExistence type="predicted"/>
<dbReference type="SUPFAM" id="SSF48452">
    <property type="entry name" value="TPR-like"/>
    <property type="match status" value="1"/>
</dbReference>
<feature type="zinc finger region" description="C3H1-type" evidence="3">
    <location>
        <begin position="217"/>
        <end position="244"/>
    </location>
</feature>
<dbReference type="Proteomes" id="UP001498398">
    <property type="component" value="Unassembled WGS sequence"/>
</dbReference>
<comment type="caution">
    <text evidence="6">The sequence shown here is derived from an EMBL/GenBank/DDBJ whole genome shotgun (WGS) entry which is preliminary data.</text>
</comment>
<evidence type="ECO:0000259" key="5">
    <source>
        <dbReference type="PROSITE" id="PS50103"/>
    </source>
</evidence>
<keyword evidence="3" id="KW-0479">Metal-binding</keyword>
<name>A0ABR1IUF4_9AGAR</name>
<accession>A0ABR1IUF4</accession>
<dbReference type="Gene3D" id="3.30.1370.210">
    <property type="match status" value="1"/>
</dbReference>
<evidence type="ECO:0000256" key="3">
    <source>
        <dbReference type="PROSITE-ProRule" id="PRU00723"/>
    </source>
</evidence>
<dbReference type="InterPro" id="IPR000571">
    <property type="entry name" value="Znf_CCCH"/>
</dbReference>
<dbReference type="InterPro" id="IPR011990">
    <property type="entry name" value="TPR-like_helical_dom_sf"/>
</dbReference>